<feature type="transmembrane region" description="Helical" evidence="7">
    <location>
        <begin position="423"/>
        <end position="450"/>
    </location>
</feature>
<keyword evidence="3 7" id="KW-0812">Transmembrane</keyword>
<feature type="transmembrane region" description="Helical" evidence="7">
    <location>
        <begin position="748"/>
        <end position="772"/>
    </location>
</feature>
<feature type="domain" description="SSD" evidence="8">
    <location>
        <begin position="322"/>
        <end position="446"/>
    </location>
</feature>
<accession>A0A1G5JMK6</accession>
<keyword evidence="10" id="KW-1185">Reference proteome</keyword>
<feature type="transmembrane region" description="Helical" evidence="7">
    <location>
        <begin position="319"/>
        <end position="341"/>
    </location>
</feature>
<dbReference type="AlphaFoldDB" id="A0A1G5JMK6"/>
<evidence type="ECO:0000256" key="3">
    <source>
        <dbReference type="ARBA" id="ARBA00022692"/>
    </source>
</evidence>
<evidence type="ECO:0000256" key="1">
    <source>
        <dbReference type="ARBA" id="ARBA00004651"/>
    </source>
</evidence>
<dbReference type="Proteomes" id="UP000198870">
    <property type="component" value="Unassembled WGS sequence"/>
</dbReference>
<comment type="subcellular location">
    <subcellularLocation>
        <location evidence="1">Cell membrane</location>
        <topology evidence="1">Multi-pass membrane protein</topology>
    </subcellularLocation>
</comment>
<dbReference type="InterPro" id="IPR000731">
    <property type="entry name" value="SSD"/>
</dbReference>
<keyword evidence="5 7" id="KW-0472">Membrane</keyword>
<feature type="transmembrane region" description="Helical" evidence="7">
    <location>
        <begin position="818"/>
        <end position="841"/>
    </location>
</feature>
<evidence type="ECO:0000256" key="7">
    <source>
        <dbReference type="SAM" id="Phobius"/>
    </source>
</evidence>
<dbReference type="PROSITE" id="PS50156">
    <property type="entry name" value="SSD"/>
    <property type="match status" value="2"/>
</dbReference>
<gene>
    <name evidence="9" type="ORF">SAMN05216233_1356</name>
</gene>
<feature type="transmembrane region" description="Helical" evidence="7">
    <location>
        <begin position="697"/>
        <end position="715"/>
    </location>
</feature>
<dbReference type="PANTHER" id="PTHR33406">
    <property type="entry name" value="MEMBRANE PROTEIN MJ1562-RELATED"/>
    <property type="match status" value="1"/>
</dbReference>
<evidence type="ECO:0000256" key="6">
    <source>
        <dbReference type="SAM" id="MobiDB-lite"/>
    </source>
</evidence>
<feature type="transmembrane region" description="Helical" evidence="7">
    <location>
        <begin position="722"/>
        <end position="742"/>
    </location>
</feature>
<evidence type="ECO:0000256" key="5">
    <source>
        <dbReference type="ARBA" id="ARBA00023136"/>
    </source>
</evidence>
<evidence type="ECO:0000313" key="10">
    <source>
        <dbReference type="Proteomes" id="UP000198870"/>
    </source>
</evidence>
<evidence type="ECO:0000256" key="4">
    <source>
        <dbReference type="ARBA" id="ARBA00022989"/>
    </source>
</evidence>
<reference evidence="9 10" key="1">
    <citation type="submission" date="2016-10" db="EMBL/GenBank/DDBJ databases">
        <authorList>
            <person name="de Groot N.N."/>
        </authorList>
    </citation>
    <scope>NUCLEOTIDE SEQUENCE [LARGE SCALE GENOMIC DNA]</scope>
    <source>
        <strain evidence="9 10">AA1</strain>
    </source>
</reference>
<feature type="region of interest" description="Disordered" evidence="6">
    <location>
        <begin position="878"/>
        <end position="898"/>
    </location>
</feature>
<evidence type="ECO:0000256" key="2">
    <source>
        <dbReference type="ARBA" id="ARBA00022475"/>
    </source>
</evidence>
<dbReference type="OrthoDB" id="9794724at2"/>
<keyword evidence="4 7" id="KW-1133">Transmembrane helix</keyword>
<sequence>MRRYIRFVIAHPLMILGVLSIITAYLAPGLGLLTFNNALDAFMPRDDPDYLQNETAKEIYGDNSRFFIIEVSGKALTPEFFGRVETLVQDLEAYKDYPATEMDAGMARLTALSGEPSLSREALLNELDTWPLFRRLVARKLEKGTLLDAKALETLRQAVGESLALMAEVPVKRVVSPMSVSDIRAEGDDLFTGKLLEEDDDGQRIMPASEAEVSAVLDRMRANPAFRHGIYAENGDGEITDFGIVVTFSKRPRVDRISREVIAICESRDDLEILPQGSPVVNVRFNSYMQKDLRRFLPLVVLVMGVTFFINFRSPLGFLLPLCSLVLSTVWIMGLMGRLGYSITPLGISLPPLMVSVGSSYAIHIYNQFLADSRLMQEKGFSEGLCLAMEHISQTVLFAGMTTMIAFATLATSRLSAVREWGLLSAVGVVFSVILASSLIPAILVLVGRVPKAPSPKRRRHPVDRCIHLFSWLVTRHPRAVVAGTVLILGFCVVGMYRLEVESDFLLYFKKNDEIRVSARAVGEKFKGRSGFNLLIDSGTPGGVLDPAFLKRVEAIRRELTRSDRADWCIGRTDSLTDFLMVMHRAMNGDDPAFYRLPDSAGDVLDYFEIYGGEDDNDDGRPDEFEAYVDPDWQVMNLLCRLYSGDGASVGTARTGRIMGEIEDWLDGSLPEGITAHITGFPKIDVKVTDYIVKGQLSSLLLSLAVIFGIVLVRFRSVHAALLSMVPMGAAVMINFGIMGWFGVHLDMLTSIIASITIGIGVDDTIHFLLAYRHHALGNLSREESLLRTLAVSGRAISYTSLALVVGFLVLATSNFVAVVLFGLLMAVTMTATTIGALLVLPSLILLTGFYPQAAVAEGMAPGKVDRLISLFRSLENRPGDPKRTVDPNLPEQSEETYQKEQAAWLADVKKRKEKSGK</sequence>
<feature type="domain" description="SSD" evidence="8">
    <location>
        <begin position="721"/>
        <end position="847"/>
    </location>
</feature>
<dbReference type="EMBL" id="FMUX01000035">
    <property type="protein sequence ID" value="SCY89536.1"/>
    <property type="molecule type" value="Genomic_DNA"/>
</dbReference>
<dbReference type="GO" id="GO:0005886">
    <property type="term" value="C:plasma membrane"/>
    <property type="evidence" value="ECO:0007669"/>
    <property type="project" value="UniProtKB-SubCell"/>
</dbReference>
<feature type="transmembrane region" description="Helical" evidence="7">
    <location>
        <begin position="7"/>
        <end position="27"/>
    </location>
</feature>
<proteinExistence type="predicted"/>
<dbReference type="InterPro" id="IPR004869">
    <property type="entry name" value="MMPL_dom"/>
</dbReference>
<dbReference type="SUPFAM" id="SSF82866">
    <property type="entry name" value="Multidrug efflux transporter AcrB transmembrane domain"/>
    <property type="match status" value="2"/>
</dbReference>
<organism evidence="9 10">
    <name type="scientific">Desulfoluna spongiiphila</name>
    <dbReference type="NCBI Taxonomy" id="419481"/>
    <lineage>
        <taxon>Bacteria</taxon>
        <taxon>Pseudomonadati</taxon>
        <taxon>Thermodesulfobacteriota</taxon>
        <taxon>Desulfobacteria</taxon>
        <taxon>Desulfobacterales</taxon>
        <taxon>Desulfolunaceae</taxon>
        <taxon>Desulfoluna</taxon>
    </lineage>
</organism>
<protein>
    <submittedName>
        <fullName evidence="9">Predicted exporter protein, RND superfamily</fullName>
    </submittedName>
</protein>
<dbReference type="STRING" id="419481.SAMN05216233_1356"/>
<feature type="transmembrane region" description="Helical" evidence="7">
    <location>
        <begin position="296"/>
        <end position="312"/>
    </location>
</feature>
<dbReference type="PANTHER" id="PTHR33406:SF13">
    <property type="entry name" value="MEMBRANE PROTEIN YDFJ"/>
    <property type="match status" value="1"/>
</dbReference>
<feature type="transmembrane region" description="Helical" evidence="7">
    <location>
        <begin position="480"/>
        <end position="499"/>
    </location>
</feature>
<feature type="transmembrane region" description="Helical" evidence="7">
    <location>
        <begin position="353"/>
        <end position="371"/>
    </location>
</feature>
<dbReference type="InterPro" id="IPR050545">
    <property type="entry name" value="Mycobact_MmpL"/>
</dbReference>
<keyword evidence="2" id="KW-1003">Cell membrane</keyword>
<dbReference type="Pfam" id="PF03176">
    <property type="entry name" value="MMPL"/>
    <property type="match status" value="2"/>
</dbReference>
<dbReference type="Gene3D" id="1.20.1640.10">
    <property type="entry name" value="Multidrug efflux transporter AcrB transmembrane domain"/>
    <property type="match status" value="2"/>
</dbReference>
<name>A0A1G5JMK6_9BACT</name>
<evidence type="ECO:0000313" key="9">
    <source>
        <dbReference type="EMBL" id="SCY89536.1"/>
    </source>
</evidence>
<dbReference type="RefSeq" id="WP_092215770.1">
    <property type="nucleotide sequence ID" value="NZ_FMUX01000035.1"/>
</dbReference>
<evidence type="ECO:0000259" key="8">
    <source>
        <dbReference type="PROSITE" id="PS50156"/>
    </source>
</evidence>
<feature type="transmembrane region" description="Helical" evidence="7">
    <location>
        <begin position="392"/>
        <end position="411"/>
    </location>
</feature>